<dbReference type="EMBL" id="RKQL01000002">
    <property type="protein sequence ID" value="RPE70604.1"/>
    <property type="molecule type" value="Genomic_DNA"/>
</dbReference>
<dbReference type="OrthoDB" id="5295180at2"/>
<protein>
    <recommendedName>
        <fullName evidence="4">Nitrogen fixation protein FixH</fullName>
    </recommendedName>
</protein>
<evidence type="ECO:0008006" key="4">
    <source>
        <dbReference type="Google" id="ProtNLM"/>
    </source>
</evidence>
<evidence type="ECO:0000256" key="1">
    <source>
        <dbReference type="SAM" id="Phobius"/>
    </source>
</evidence>
<keyword evidence="3" id="KW-1185">Reference proteome</keyword>
<keyword evidence="1" id="KW-0812">Transmembrane</keyword>
<evidence type="ECO:0000313" key="2">
    <source>
        <dbReference type="EMBL" id="RPE70604.1"/>
    </source>
</evidence>
<reference evidence="2 3" key="1">
    <citation type="submission" date="2018-11" db="EMBL/GenBank/DDBJ databases">
        <title>Genomic Encyclopedia of Type Strains, Phase IV (KMG-IV): sequencing the most valuable type-strain genomes for metagenomic binning, comparative biology and taxonomic classification.</title>
        <authorList>
            <person name="Goeker M."/>
        </authorList>
    </citation>
    <scope>NUCLEOTIDE SEQUENCE [LARGE SCALE GENOMIC DNA]</scope>
    <source>
        <strain evidence="2 3">DSM 101684</strain>
    </source>
</reference>
<proteinExistence type="predicted"/>
<gene>
    <name evidence="2" type="ORF">EDC62_1086</name>
</gene>
<comment type="caution">
    <text evidence="2">The sequence shown here is derived from an EMBL/GenBank/DDBJ whole genome shotgun (WGS) entry which is preliminary data.</text>
</comment>
<dbReference type="Proteomes" id="UP000272193">
    <property type="component" value="Unassembled WGS sequence"/>
</dbReference>
<keyword evidence="1" id="KW-1133">Transmembrane helix</keyword>
<evidence type="ECO:0000313" key="3">
    <source>
        <dbReference type="Proteomes" id="UP000272193"/>
    </source>
</evidence>
<sequence>MKPTQPWWRFGHVWLVISGPAVVVVAGFVTLYLAIKNPDPVQQEYYGRAPAEEEAVSPQAIAPAELARNHAQTGIPAQVLNPKK</sequence>
<dbReference type="RefSeq" id="WP_124221367.1">
    <property type="nucleotide sequence ID" value="NZ_RKQL01000002.1"/>
</dbReference>
<feature type="transmembrane region" description="Helical" evidence="1">
    <location>
        <begin position="12"/>
        <end position="35"/>
    </location>
</feature>
<keyword evidence="1" id="KW-0472">Membrane</keyword>
<organism evidence="2 3">
    <name type="scientific">Tibeticola sediminis</name>
    <dbReference type="NCBI Taxonomy" id="1917811"/>
    <lineage>
        <taxon>Bacteria</taxon>
        <taxon>Pseudomonadati</taxon>
        <taxon>Pseudomonadota</taxon>
        <taxon>Betaproteobacteria</taxon>
        <taxon>Burkholderiales</taxon>
        <taxon>Comamonadaceae</taxon>
        <taxon>Tibeticola</taxon>
    </lineage>
</organism>
<accession>A0A3N4VCG1</accession>
<name>A0A3N4VCG1_9BURK</name>
<dbReference type="AlphaFoldDB" id="A0A3N4VCG1"/>